<dbReference type="Pfam" id="PF11871">
    <property type="entry name" value="DUF3391"/>
    <property type="match status" value="1"/>
</dbReference>
<dbReference type="EMBL" id="DSKI01000583">
    <property type="protein sequence ID" value="HEB44265.1"/>
    <property type="molecule type" value="Genomic_DNA"/>
</dbReference>
<feature type="domain" description="HD-GYP" evidence="1">
    <location>
        <begin position="119"/>
        <end position="308"/>
    </location>
</feature>
<reference evidence="2" key="1">
    <citation type="journal article" date="2020" name="mSystems">
        <title>Genome- and Community-Level Interaction Insights into Carbon Utilization and Element Cycling Functions of Hydrothermarchaeota in Hydrothermal Sediment.</title>
        <authorList>
            <person name="Zhou Z."/>
            <person name="Liu Y."/>
            <person name="Xu W."/>
            <person name="Pan J."/>
            <person name="Luo Z.H."/>
            <person name="Li M."/>
        </authorList>
    </citation>
    <scope>NUCLEOTIDE SEQUENCE [LARGE SCALE GENOMIC DNA]</scope>
    <source>
        <strain evidence="2">SpSt-243</strain>
    </source>
</reference>
<dbReference type="PANTHER" id="PTHR43155">
    <property type="entry name" value="CYCLIC DI-GMP PHOSPHODIESTERASE PA4108-RELATED"/>
    <property type="match status" value="1"/>
</dbReference>
<dbReference type="PROSITE" id="PS51832">
    <property type="entry name" value="HD_GYP"/>
    <property type="match status" value="1"/>
</dbReference>
<dbReference type="GO" id="GO:0008081">
    <property type="term" value="F:phosphoric diester hydrolase activity"/>
    <property type="evidence" value="ECO:0007669"/>
    <property type="project" value="UniProtKB-ARBA"/>
</dbReference>
<proteinExistence type="predicted"/>
<comment type="caution">
    <text evidence="2">The sequence shown here is derived from an EMBL/GenBank/DDBJ whole genome shotgun (WGS) entry which is preliminary data.</text>
</comment>
<organism evidence="2">
    <name type="scientific">Agrobacterium albertimagni</name>
    <dbReference type="NCBI Taxonomy" id="147266"/>
    <lineage>
        <taxon>Bacteria</taxon>
        <taxon>Pseudomonadati</taxon>
        <taxon>Pseudomonadota</taxon>
        <taxon>Alphaproteobacteria</taxon>
        <taxon>Hyphomicrobiales</taxon>
        <taxon>Rhizobiaceae</taxon>
        <taxon>Rhizobium/Agrobacterium group</taxon>
        <taxon>Agrobacterium</taxon>
    </lineage>
</organism>
<accession>A0A7C1T8A6</accession>
<dbReference type="AlphaFoldDB" id="A0A7C1T8A6"/>
<dbReference type="Gene3D" id="1.10.3210.10">
    <property type="entry name" value="Hypothetical protein af1432"/>
    <property type="match status" value="1"/>
</dbReference>
<dbReference type="CDD" id="cd00077">
    <property type="entry name" value="HDc"/>
    <property type="match status" value="1"/>
</dbReference>
<dbReference type="InterPro" id="IPR003607">
    <property type="entry name" value="HD/PDEase_dom"/>
</dbReference>
<protein>
    <submittedName>
        <fullName evidence="2">HD-GYP domain-containing protein</fullName>
    </submittedName>
</protein>
<sequence length="308" mass="34209">MLVSMDLANLRPGMFVEAVRCPATVFAKRRFFITENEIEVLKQSGTQTVVVNITKGSHGQGFPQMPSNRKQALSRASVEGLKIRIHREATRFGHVMGALRDGNVVEMSELRSIVQGLYGFNQPTQRLATALFRLRTAGNDTLLHSLSVANLMMGVGRMAGFSARDLKDLGLAGLMHDVGKTKVPPELLNKMGPLTPDERKIVEHHPSWGCEILNGITDIPSIAKDVCLSHHELLDGSGYPHGLDHSKLSDACRIAAVCDVFDALTAKRAYKKPWTAKDALDWLGRQDTKYDREFLRYLQWFVLDMPGS</sequence>
<dbReference type="InterPro" id="IPR021812">
    <property type="entry name" value="DUF3391"/>
</dbReference>
<dbReference type="SMART" id="SM00471">
    <property type="entry name" value="HDc"/>
    <property type="match status" value="1"/>
</dbReference>
<dbReference type="InterPro" id="IPR037522">
    <property type="entry name" value="HD_GYP_dom"/>
</dbReference>
<dbReference type="Pfam" id="PF13487">
    <property type="entry name" value="HD_5"/>
    <property type="match status" value="1"/>
</dbReference>
<dbReference type="SUPFAM" id="SSF109604">
    <property type="entry name" value="HD-domain/PDEase-like"/>
    <property type="match status" value="1"/>
</dbReference>
<evidence type="ECO:0000259" key="1">
    <source>
        <dbReference type="PROSITE" id="PS51832"/>
    </source>
</evidence>
<dbReference type="PANTHER" id="PTHR43155:SF2">
    <property type="entry name" value="CYCLIC DI-GMP PHOSPHODIESTERASE PA4108"/>
    <property type="match status" value="1"/>
</dbReference>
<evidence type="ECO:0000313" key="2">
    <source>
        <dbReference type="EMBL" id="HEB44265.1"/>
    </source>
</evidence>
<name>A0A7C1T8A6_9HYPH</name>
<gene>
    <name evidence="2" type="ORF">ENP70_11355</name>
</gene>